<keyword evidence="3" id="KW-1185">Reference proteome</keyword>
<reference evidence="2 3" key="1">
    <citation type="journal article" date="2018" name="Mol. Genet. Genomics">
        <title>The red deer Cervus elaphus genome CerEla1.0: sequencing, annotating, genes, and chromosomes.</title>
        <authorList>
            <person name="Bana N.A."/>
            <person name="Nyiri A."/>
            <person name="Nagy J."/>
            <person name="Frank K."/>
            <person name="Nagy T."/>
            <person name="Steger V."/>
            <person name="Schiller M."/>
            <person name="Lakatos P."/>
            <person name="Sugar L."/>
            <person name="Horn P."/>
            <person name="Barta E."/>
            <person name="Orosz L."/>
        </authorList>
    </citation>
    <scope>NUCLEOTIDE SEQUENCE [LARGE SCALE GENOMIC DNA]</scope>
    <source>
        <strain evidence="2">Hungarian</strain>
    </source>
</reference>
<dbReference type="AlphaFoldDB" id="A0A212DBX5"/>
<protein>
    <submittedName>
        <fullName evidence="2">Uncharacterized protein</fullName>
    </submittedName>
</protein>
<name>A0A212DBX5_CEREH</name>
<accession>A0A212DBX5</accession>
<gene>
    <name evidence="2" type="ORF">Celaphus_00003968</name>
</gene>
<evidence type="ECO:0000313" key="3">
    <source>
        <dbReference type="Proteomes" id="UP000242450"/>
    </source>
</evidence>
<feature type="region of interest" description="Disordered" evidence="1">
    <location>
        <begin position="37"/>
        <end position="74"/>
    </location>
</feature>
<organism evidence="2 3">
    <name type="scientific">Cervus elaphus hippelaphus</name>
    <name type="common">European red deer</name>
    <dbReference type="NCBI Taxonomy" id="46360"/>
    <lineage>
        <taxon>Eukaryota</taxon>
        <taxon>Metazoa</taxon>
        <taxon>Chordata</taxon>
        <taxon>Craniata</taxon>
        <taxon>Vertebrata</taxon>
        <taxon>Euteleostomi</taxon>
        <taxon>Mammalia</taxon>
        <taxon>Eutheria</taxon>
        <taxon>Laurasiatheria</taxon>
        <taxon>Artiodactyla</taxon>
        <taxon>Ruminantia</taxon>
        <taxon>Pecora</taxon>
        <taxon>Cervidae</taxon>
        <taxon>Cervinae</taxon>
        <taxon>Cervus</taxon>
    </lineage>
</organism>
<comment type="caution">
    <text evidence="2">The sequence shown here is derived from an EMBL/GenBank/DDBJ whole genome shotgun (WGS) entry which is preliminary data.</text>
</comment>
<sequence>MEKDPPNFPKDPMDCSSYGDLHNLSTNLPFFSNSEISGECSGQRSPAPGYGGRESQASSGRKCKPRRARPARTQARQRLEALLTSRAAVAQV</sequence>
<evidence type="ECO:0000256" key="1">
    <source>
        <dbReference type="SAM" id="MobiDB-lite"/>
    </source>
</evidence>
<proteinExistence type="predicted"/>
<evidence type="ECO:0000313" key="2">
    <source>
        <dbReference type="EMBL" id="OWK15747.1"/>
    </source>
</evidence>
<dbReference type="EMBL" id="MKHE01000004">
    <property type="protein sequence ID" value="OWK15747.1"/>
    <property type="molecule type" value="Genomic_DNA"/>
</dbReference>
<dbReference type="Proteomes" id="UP000242450">
    <property type="component" value="Chromosome 4"/>
</dbReference>
<feature type="compositionally biased region" description="Basic residues" evidence="1">
    <location>
        <begin position="61"/>
        <end position="70"/>
    </location>
</feature>